<evidence type="ECO:0000256" key="3">
    <source>
        <dbReference type="ARBA" id="ARBA00022679"/>
    </source>
</evidence>
<dbReference type="CDD" id="cd14014">
    <property type="entry name" value="STKc_PknB_like"/>
    <property type="match status" value="1"/>
</dbReference>
<feature type="transmembrane region" description="Helical" evidence="9">
    <location>
        <begin position="362"/>
        <end position="383"/>
    </location>
</feature>
<dbReference type="PROSITE" id="PS00107">
    <property type="entry name" value="PROTEIN_KINASE_ATP"/>
    <property type="match status" value="1"/>
</dbReference>
<feature type="compositionally biased region" description="Polar residues" evidence="8">
    <location>
        <begin position="307"/>
        <end position="333"/>
    </location>
</feature>
<sequence length="630" mass="65907">MLDPMSSLPEIAGLSDLSVIGQGGSGVVYRGIQDQLRRVVAVKLLATRLDATTAERFAREGHALGMVSGHPNIVPVYLADTTSAGEPYLVMQLCEGGALSDRVEYGGPMPYAEVLDLGVRMCGALQTAHDAGILHRDIKPANVLFDGYGVPRLADFGQAQHADVRLTRTGEVVATPGFAAPEVLRGAPATARSDVYSLATTLLAALLGHAPFTKDTDENIAATLLRVVQDPPPDARVLGVPDQVAWLLEHAMDKEPQGRPSSAGEFGQALQGVQMALGLAQTPLIIAARPATGVLPHRDGRQPTREFPSNGTTQARPGPQQTMVAPQYSSAPRSGTAPLHAPINPGPPGISPKPRRSGATKWIISGVALLVVLALGVWLTVLVNSQAEVKAVSNPGAILVGGADFGPDWSATDGDSLVSSVLGSLPEGTWDKDNTPSPSSLMDCIDVTFDGVKSAKASAMYVKKGLEPPANKDAAKKGAHYLMGRSEALLTDSDKSASDIVEAFSSPGFDTCLDEARNIGVTVANESTMYNATPKLDVPYTAENANADIPDVVTMQSRSVAIVLSQRAGDSEVSTDNNGDPKAAGYRYVTILAMSAGKSLVISIFQGDQQDLPDGLLDNVATAFIGKSTK</sequence>
<evidence type="ECO:0000256" key="2">
    <source>
        <dbReference type="ARBA" id="ARBA00022527"/>
    </source>
</evidence>
<keyword evidence="9" id="KW-0472">Membrane</keyword>
<feature type="region of interest" description="Disordered" evidence="8">
    <location>
        <begin position="291"/>
        <end position="357"/>
    </location>
</feature>
<dbReference type="GO" id="GO:0004674">
    <property type="term" value="F:protein serine/threonine kinase activity"/>
    <property type="evidence" value="ECO:0007669"/>
    <property type="project" value="UniProtKB-KW"/>
</dbReference>
<dbReference type="PROSITE" id="PS50011">
    <property type="entry name" value="PROTEIN_KINASE_DOM"/>
    <property type="match status" value="1"/>
</dbReference>
<name>A0A2T0ZXS2_9ACTN</name>
<evidence type="ECO:0000313" key="12">
    <source>
        <dbReference type="Proteomes" id="UP000237752"/>
    </source>
</evidence>
<feature type="binding site" evidence="7">
    <location>
        <position position="43"/>
    </location>
    <ligand>
        <name>ATP</name>
        <dbReference type="ChEBI" id="CHEBI:30616"/>
    </ligand>
</feature>
<organism evidence="11 12">
    <name type="scientific">Antricoccus suffuscus</name>
    <dbReference type="NCBI Taxonomy" id="1629062"/>
    <lineage>
        <taxon>Bacteria</taxon>
        <taxon>Bacillati</taxon>
        <taxon>Actinomycetota</taxon>
        <taxon>Actinomycetes</taxon>
        <taxon>Geodermatophilales</taxon>
        <taxon>Antricoccaceae</taxon>
        <taxon>Antricoccus</taxon>
    </lineage>
</organism>
<proteinExistence type="predicted"/>
<dbReference type="PANTHER" id="PTHR43289">
    <property type="entry name" value="MITOGEN-ACTIVATED PROTEIN KINASE KINASE KINASE 20-RELATED"/>
    <property type="match status" value="1"/>
</dbReference>
<feature type="domain" description="Protein kinase" evidence="10">
    <location>
        <begin position="14"/>
        <end position="277"/>
    </location>
</feature>
<dbReference type="PANTHER" id="PTHR43289:SF6">
    <property type="entry name" value="SERINE_THREONINE-PROTEIN KINASE NEKL-3"/>
    <property type="match status" value="1"/>
</dbReference>
<dbReference type="InterPro" id="IPR011009">
    <property type="entry name" value="Kinase-like_dom_sf"/>
</dbReference>
<keyword evidence="9" id="KW-1133">Transmembrane helix</keyword>
<dbReference type="PROSITE" id="PS00108">
    <property type="entry name" value="PROTEIN_KINASE_ST"/>
    <property type="match status" value="1"/>
</dbReference>
<keyword evidence="2 11" id="KW-0723">Serine/threonine-protein kinase</keyword>
<dbReference type="AlphaFoldDB" id="A0A2T0ZXS2"/>
<dbReference type="EC" id="2.7.11.1" evidence="1"/>
<keyword evidence="12" id="KW-1185">Reference proteome</keyword>
<keyword evidence="3" id="KW-0808">Transferase</keyword>
<accession>A0A2T0ZXS2</accession>
<dbReference type="SUPFAM" id="SSF56112">
    <property type="entry name" value="Protein kinase-like (PK-like)"/>
    <property type="match status" value="1"/>
</dbReference>
<evidence type="ECO:0000256" key="9">
    <source>
        <dbReference type="SAM" id="Phobius"/>
    </source>
</evidence>
<evidence type="ECO:0000256" key="7">
    <source>
        <dbReference type="PROSITE-ProRule" id="PRU10141"/>
    </source>
</evidence>
<dbReference type="OrthoDB" id="9762169at2"/>
<evidence type="ECO:0000313" key="11">
    <source>
        <dbReference type="EMBL" id="PRZ41047.1"/>
    </source>
</evidence>
<evidence type="ECO:0000256" key="4">
    <source>
        <dbReference type="ARBA" id="ARBA00022741"/>
    </source>
</evidence>
<protein>
    <recommendedName>
        <fullName evidence="1">non-specific serine/threonine protein kinase</fullName>
        <ecNumber evidence="1">2.7.11.1</ecNumber>
    </recommendedName>
</protein>
<keyword evidence="9" id="KW-0812">Transmembrane</keyword>
<dbReference type="Proteomes" id="UP000237752">
    <property type="component" value="Unassembled WGS sequence"/>
</dbReference>
<evidence type="ECO:0000259" key="10">
    <source>
        <dbReference type="PROSITE" id="PS50011"/>
    </source>
</evidence>
<dbReference type="Gene3D" id="1.10.510.10">
    <property type="entry name" value="Transferase(Phosphotransferase) domain 1"/>
    <property type="match status" value="1"/>
</dbReference>
<dbReference type="EMBL" id="PVUE01000012">
    <property type="protein sequence ID" value="PRZ41047.1"/>
    <property type="molecule type" value="Genomic_DNA"/>
</dbReference>
<keyword evidence="4 7" id="KW-0547">Nucleotide-binding</keyword>
<dbReference type="SMART" id="SM00220">
    <property type="entry name" value="S_TKc"/>
    <property type="match status" value="1"/>
</dbReference>
<dbReference type="Gene3D" id="3.30.200.20">
    <property type="entry name" value="Phosphorylase Kinase, domain 1"/>
    <property type="match status" value="1"/>
</dbReference>
<evidence type="ECO:0000256" key="5">
    <source>
        <dbReference type="ARBA" id="ARBA00022777"/>
    </source>
</evidence>
<dbReference type="InterPro" id="IPR000719">
    <property type="entry name" value="Prot_kinase_dom"/>
</dbReference>
<keyword evidence="6 7" id="KW-0067">ATP-binding</keyword>
<dbReference type="InterPro" id="IPR008271">
    <property type="entry name" value="Ser/Thr_kinase_AS"/>
</dbReference>
<evidence type="ECO:0000256" key="8">
    <source>
        <dbReference type="SAM" id="MobiDB-lite"/>
    </source>
</evidence>
<dbReference type="InterPro" id="IPR017441">
    <property type="entry name" value="Protein_kinase_ATP_BS"/>
</dbReference>
<gene>
    <name evidence="11" type="ORF">CLV47_11280</name>
</gene>
<dbReference type="GO" id="GO:0005524">
    <property type="term" value="F:ATP binding"/>
    <property type="evidence" value="ECO:0007669"/>
    <property type="project" value="UniProtKB-UniRule"/>
</dbReference>
<dbReference type="Pfam" id="PF00069">
    <property type="entry name" value="Pkinase"/>
    <property type="match status" value="1"/>
</dbReference>
<evidence type="ECO:0000256" key="6">
    <source>
        <dbReference type="ARBA" id="ARBA00022840"/>
    </source>
</evidence>
<keyword evidence="5 11" id="KW-0418">Kinase</keyword>
<evidence type="ECO:0000256" key="1">
    <source>
        <dbReference type="ARBA" id="ARBA00012513"/>
    </source>
</evidence>
<comment type="caution">
    <text evidence="11">The sequence shown here is derived from an EMBL/GenBank/DDBJ whole genome shotgun (WGS) entry which is preliminary data.</text>
</comment>
<reference evidence="11 12" key="1">
    <citation type="submission" date="2018-03" db="EMBL/GenBank/DDBJ databases">
        <title>Genomic Encyclopedia of Archaeal and Bacterial Type Strains, Phase II (KMG-II): from individual species to whole genera.</title>
        <authorList>
            <person name="Goeker M."/>
        </authorList>
    </citation>
    <scope>NUCLEOTIDE SEQUENCE [LARGE SCALE GENOMIC DNA]</scope>
    <source>
        <strain evidence="11 12">DSM 100065</strain>
    </source>
</reference>